<comment type="caution">
    <text evidence="2">The sequence shown here is derived from an EMBL/GenBank/DDBJ whole genome shotgun (WGS) entry which is preliminary data.</text>
</comment>
<evidence type="ECO:0000256" key="1">
    <source>
        <dbReference type="SAM" id="MobiDB-lite"/>
    </source>
</evidence>
<protein>
    <submittedName>
        <fullName evidence="2">Uncharacterized protein</fullName>
    </submittedName>
</protein>
<name>A0A6G1E8X1_9ORYZ</name>
<reference evidence="2 3" key="1">
    <citation type="submission" date="2019-11" db="EMBL/GenBank/DDBJ databases">
        <title>Whole genome sequence of Oryza granulata.</title>
        <authorList>
            <person name="Li W."/>
        </authorList>
    </citation>
    <scope>NUCLEOTIDE SEQUENCE [LARGE SCALE GENOMIC DNA]</scope>
    <source>
        <strain evidence="3">cv. Menghai</strain>
        <tissue evidence="2">Leaf</tissue>
    </source>
</reference>
<sequence length="100" mass="11142">MQTRPWWWRGPPSPARRGHGTSTTAAVVVEGPSPVGAPRPQDQCDGCTRRRADEAVVVEGPSRAARRRGRGCSRWRRLSWWPCLATAMGFSTGRKTKTRL</sequence>
<proteinExistence type="predicted"/>
<keyword evidence="3" id="KW-1185">Reference proteome</keyword>
<dbReference type="AlphaFoldDB" id="A0A6G1E8X1"/>
<dbReference type="Proteomes" id="UP000479710">
    <property type="component" value="Unassembled WGS sequence"/>
</dbReference>
<feature type="region of interest" description="Disordered" evidence="1">
    <location>
        <begin position="1"/>
        <end position="22"/>
    </location>
</feature>
<accession>A0A6G1E8X1</accession>
<dbReference type="EMBL" id="SPHZ02000005">
    <property type="protein sequence ID" value="KAF0921167.1"/>
    <property type="molecule type" value="Genomic_DNA"/>
</dbReference>
<organism evidence="2 3">
    <name type="scientific">Oryza meyeriana var. granulata</name>
    <dbReference type="NCBI Taxonomy" id="110450"/>
    <lineage>
        <taxon>Eukaryota</taxon>
        <taxon>Viridiplantae</taxon>
        <taxon>Streptophyta</taxon>
        <taxon>Embryophyta</taxon>
        <taxon>Tracheophyta</taxon>
        <taxon>Spermatophyta</taxon>
        <taxon>Magnoliopsida</taxon>
        <taxon>Liliopsida</taxon>
        <taxon>Poales</taxon>
        <taxon>Poaceae</taxon>
        <taxon>BOP clade</taxon>
        <taxon>Oryzoideae</taxon>
        <taxon>Oryzeae</taxon>
        <taxon>Oryzinae</taxon>
        <taxon>Oryza</taxon>
        <taxon>Oryza meyeriana</taxon>
    </lineage>
</organism>
<evidence type="ECO:0000313" key="3">
    <source>
        <dbReference type="Proteomes" id="UP000479710"/>
    </source>
</evidence>
<gene>
    <name evidence="2" type="ORF">E2562_039188</name>
</gene>
<evidence type="ECO:0000313" key="2">
    <source>
        <dbReference type="EMBL" id="KAF0921167.1"/>
    </source>
</evidence>